<dbReference type="GeneID" id="5739597"/>
<organism evidence="1 2">
    <name type="scientific">Hemiselmis andersenii</name>
    <name type="common">Cryptophyte alga</name>
    <dbReference type="NCBI Taxonomy" id="464988"/>
    <lineage>
        <taxon>Eukaryota</taxon>
        <taxon>Cryptophyceae</taxon>
        <taxon>Cryptomonadales</taxon>
        <taxon>Hemiselmidaceae</taxon>
        <taxon>Hemiselmis</taxon>
    </lineage>
</organism>
<reference evidence="1 2" key="1">
    <citation type="journal article" date="2007" name="Proc. Natl. Acad. Sci. U.S.A.">
        <title>Nucleomorph genome of Hemiselmis andersenii reveals complete intron loss and compaction as a driver of protein structure and function.</title>
        <authorList>
            <person name="Lane C.E."/>
            <person name="van den Heuvel K."/>
            <person name="Kozera C."/>
            <person name="Curtis B.A."/>
            <person name="Parsons B.J."/>
            <person name="Bowman S."/>
            <person name="Archibald J.M."/>
        </authorList>
    </citation>
    <scope>NUCLEOTIDE SEQUENCE [LARGE SCALE GENOMIC DNA]</scope>
    <source>
        <strain evidence="1 2">CCMP644</strain>
    </source>
</reference>
<keyword evidence="1" id="KW-0542">Nucleomorph</keyword>
<name>A9BK71_HEMAN</name>
<dbReference type="RefSeq" id="XP_001712229.1">
    <property type="nucleotide sequence ID" value="XM_001712177.1"/>
</dbReference>
<protein>
    <submittedName>
        <fullName evidence="1">Uncharacterized protein</fullName>
    </submittedName>
</protein>
<dbReference type="EMBL" id="CP000881">
    <property type="protein sequence ID" value="ABW97904.1"/>
    <property type="molecule type" value="Genomic_DNA"/>
</dbReference>
<proteinExistence type="predicted"/>
<accession>A9BK71</accession>
<evidence type="ECO:0000313" key="1">
    <source>
        <dbReference type="EMBL" id="ABW97904.1"/>
    </source>
</evidence>
<gene>
    <name evidence="1" type="ORF">HAN_1g59</name>
</gene>
<evidence type="ECO:0000313" key="2">
    <source>
        <dbReference type="Proteomes" id="UP000243127"/>
    </source>
</evidence>
<dbReference type="Proteomes" id="UP000243127">
    <property type="component" value="Nucleomorph 1"/>
</dbReference>
<geneLocation type="nucleomorph" evidence="1"/>
<dbReference type="AlphaFoldDB" id="A9BK71"/>
<sequence length="194" mass="22854">MQIWDTKSFPNSNQNFKKVLNFTKKQTNLFGFSNDGNFLGIIIGKILGIWKIFPKFGKLKALNLCFDEEIVALKFFSFKKRQNFLIYSKNEFSIFNIDKNLLINKIKLTIVQLTTESWLGKFAGIIRFFFPKNFQKKQSIVVFKEFSLIPIFLIDSKIISTKNIVSFYFSYNKKKKKFGSLVIDSLLKFHKVYF</sequence>